<dbReference type="InterPro" id="IPR005828">
    <property type="entry name" value="MFS_sugar_transport-like"/>
</dbReference>
<comment type="subcellular location">
    <subcellularLocation>
        <location evidence="1">Membrane</location>
        <topology evidence="1">Multi-pass membrane protein</topology>
    </subcellularLocation>
</comment>
<feature type="transmembrane region" description="Helical" evidence="5">
    <location>
        <begin position="32"/>
        <end position="51"/>
    </location>
</feature>
<dbReference type="Proteomes" id="UP000748756">
    <property type="component" value="Unassembled WGS sequence"/>
</dbReference>
<dbReference type="AlphaFoldDB" id="A0A9P5RUR1"/>
<evidence type="ECO:0000313" key="7">
    <source>
        <dbReference type="Proteomes" id="UP000748756"/>
    </source>
</evidence>
<proteinExistence type="predicted"/>
<dbReference type="OrthoDB" id="2412382at2759"/>
<sequence length="101" mass="11662">AVSLSTASNWAFNFALAYAVPPLLESIQYRTYFIFGGFCVAMTIHVFFMFPETKGRTLEEMDQIFNSDVPIFKAWEASKIPTTSHIEYDIEQKTEIHEEKK</sequence>
<keyword evidence="3 5" id="KW-1133">Transmembrane helix</keyword>
<dbReference type="InterPro" id="IPR050360">
    <property type="entry name" value="MFS_Sugar_Transporters"/>
</dbReference>
<name>A0A9P5RUR1_9FUNG</name>
<evidence type="ECO:0000256" key="3">
    <source>
        <dbReference type="ARBA" id="ARBA00022989"/>
    </source>
</evidence>
<accession>A0A9P5RUR1</accession>
<keyword evidence="4 5" id="KW-0472">Membrane</keyword>
<dbReference type="Gene3D" id="1.20.1250.20">
    <property type="entry name" value="MFS general substrate transporter like domains"/>
    <property type="match status" value="1"/>
</dbReference>
<feature type="non-terminal residue" evidence="6">
    <location>
        <position position="1"/>
    </location>
</feature>
<evidence type="ECO:0000256" key="5">
    <source>
        <dbReference type="SAM" id="Phobius"/>
    </source>
</evidence>
<dbReference type="PANTHER" id="PTHR48022">
    <property type="entry name" value="PLASTIDIC GLUCOSE TRANSPORTER 4"/>
    <property type="match status" value="1"/>
</dbReference>
<keyword evidence="2 5" id="KW-0812">Transmembrane</keyword>
<reference evidence="6" key="1">
    <citation type="journal article" date="2020" name="Fungal Divers.">
        <title>Resolving the Mortierellaceae phylogeny through synthesis of multi-gene phylogenetics and phylogenomics.</title>
        <authorList>
            <person name="Vandepol N."/>
            <person name="Liber J."/>
            <person name="Desiro A."/>
            <person name="Na H."/>
            <person name="Kennedy M."/>
            <person name="Barry K."/>
            <person name="Grigoriev I.V."/>
            <person name="Miller A.N."/>
            <person name="O'Donnell K."/>
            <person name="Stajich J.E."/>
            <person name="Bonito G."/>
        </authorList>
    </citation>
    <scope>NUCLEOTIDE SEQUENCE</scope>
    <source>
        <strain evidence="6">NRRL 6426</strain>
    </source>
</reference>
<keyword evidence="7" id="KW-1185">Reference proteome</keyword>
<protein>
    <recommendedName>
        <fullName evidence="8">Major facilitator superfamily (MFS) profile domain-containing protein</fullName>
    </recommendedName>
</protein>
<evidence type="ECO:0000256" key="1">
    <source>
        <dbReference type="ARBA" id="ARBA00004141"/>
    </source>
</evidence>
<evidence type="ECO:0008006" key="8">
    <source>
        <dbReference type="Google" id="ProtNLM"/>
    </source>
</evidence>
<evidence type="ECO:0000256" key="2">
    <source>
        <dbReference type="ARBA" id="ARBA00022692"/>
    </source>
</evidence>
<evidence type="ECO:0000313" key="6">
    <source>
        <dbReference type="EMBL" id="KAF9143698.1"/>
    </source>
</evidence>
<dbReference type="GO" id="GO:0005351">
    <property type="term" value="F:carbohydrate:proton symporter activity"/>
    <property type="evidence" value="ECO:0007669"/>
    <property type="project" value="TreeGrafter"/>
</dbReference>
<dbReference type="SUPFAM" id="SSF103473">
    <property type="entry name" value="MFS general substrate transporter"/>
    <property type="match status" value="1"/>
</dbReference>
<gene>
    <name evidence="6" type="ORF">BG015_000349</name>
</gene>
<organism evidence="6 7">
    <name type="scientific">Linnemannia schmuckeri</name>
    <dbReference type="NCBI Taxonomy" id="64567"/>
    <lineage>
        <taxon>Eukaryota</taxon>
        <taxon>Fungi</taxon>
        <taxon>Fungi incertae sedis</taxon>
        <taxon>Mucoromycota</taxon>
        <taxon>Mortierellomycotina</taxon>
        <taxon>Mortierellomycetes</taxon>
        <taxon>Mortierellales</taxon>
        <taxon>Mortierellaceae</taxon>
        <taxon>Linnemannia</taxon>
    </lineage>
</organism>
<dbReference type="PANTHER" id="PTHR48022:SF7">
    <property type="entry name" value="MAJOR FACILITATOR SUPERFAMILY (MFS) PROFILE DOMAIN-CONTAINING PROTEIN-RELATED"/>
    <property type="match status" value="1"/>
</dbReference>
<evidence type="ECO:0000256" key="4">
    <source>
        <dbReference type="ARBA" id="ARBA00023136"/>
    </source>
</evidence>
<comment type="caution">
    <text evidence="6">The sequence shown here is derived from an EMBL/GenBank/DDBJ whole genome shotgun (WGS) entry which is preliminary data.</text>
</comment>
<dbReference type="InterPro" id="IPR036259">
    <property type="entry name" value="MFS_trans_sf"/>
</dbReference>
<dbReference type="Pfam" id="PF00083">
    <property type="entry name" value="Sugar_tr"/>
    <property type="match status" value="1"/>
</dbReference>
<dbReference type="EMBL" id="JAAAUQ010001052">
    <property type="protein sequence ID" value="KAF9143698.1"/>
    <property type="molecule type" value="Genomic_DNA"/>
</dbReference>
<dbReference type="GO" id="GO:0016020">
    <property type="term" value="C:membrane"/>
    <property type="evidence" value="ECO:0007669"/>
    <property type="project" value="UniProtKB-SubCell"/>
</dbReference>